<dbReference type="InterPro" id="IPR016181">
    <property type="entry name" value="Acyl_CoA_acyltransferase"/>
</dbReference>
<dbReference type="GeneID" id="93565734"/>
<dbReference type="SUPFAM" id="SSF55729">
    <property type="entry name" value="Acyl-CoA N-acyltransferases (Nat)"/>
    <property type="match status" value="1"/>
</dbReference>
<feature type="domain" description="N-acetyltransferase" evidence="1">
    <location>
        <begin position="17"/>
        <end position="149"/>
    </location>
</feature>
<gene>
    <name evidence="2" type="ORF">BS640_17550</name>
</gene>
<dbReference type="Pfam" id="PF00583">
    <property type="entry name" value="Acetyltransf_1"/>
    <property type="match status" value="1"/>
</dbReference>
<organism evidence="2 3">
    <name type="scientific">Rouxiella badensis</name>
    <dbReference type="NCBI Taxonomy" id="1646377"/>
    <lineage>
        <taxon>Bacteria</taxon>
        <taxon>Pseudomonadati</taxon>
        <taxon>Pseudomonadota</taxon>
        <taxon>Gammaproteobacteria</taxon>
        <taxon>Enterobacterales</taxon>
        <taxon>Yersiniaceae</taxon>
        <taxon>Rouxiella</taxon>
    </lineage>
</organism>
<reference evidence="2 3" key="1">
    <citation type="journal article" date="2017" name="Int. J. Syst. Evol. Microbiol.">
        <title>Rouxiella badensis sp. nov. and Rouxiella silvae sp. nov. isolated from peat bog soil in Germany and emendation of the genus description.</title>
        <authorList>
            <person name="Le Fleche-Mateos A."/>
            <person name="Kugler J.H."/>
            <person name="Hansen S.H."/>
            <person name="Syldatk C."/>
            <person name="Hausmann R."/>
            <person name="Lomprez F."/>
            <person name="Vandenbogaert M."/>
            <person name="Manuguerra J.C."/>
            <person name="Grimont P.A."/>
        </authorList>
    </citation>
    <scope>NUCLEOTIDE SEQUENCE [LARGE SCALE GENOMIC DNA]</scope>
    <source>
        <strain evidence="2 3">DSM 100043</strain>
    </source>
</reference>
<dbReference type="EMBL" id="MRWE01000033">
    <property type="protein sequence ID" value="ORJ24212.1"/>
    <property type="molecule type" value="Genomic_DNA"/>
</dbReference>
<proteinExistence type="predicted"/>
<keyword evidence="3" id="KW-1185">Reference proteome</keyword>
<accession>A0A1X0WBR0</accession>
<dbReference type="RefSeq" id="WP_017491288.1">
    <property type="nucleotide sequence ID" value="NZ_CP049603.1"/>
</dbReference>
<name>A0A1X0WBR0_9GAMM</name>
<dbReference type="GO" id="GO:0016747">
    <property type="term" value="F:acyltransferase activity, transferring groups other than amino-acyl groups"/>
    <property type="evidence" value="ECO:0007669"/>
    <property type="project" value="InterPro"/>
</dbReference>
<protein>
    <submittedName>
        <fullName evidence="2">GNAT family N-acetyltransferase</fullName>
    </submittedName>
</protein>
<dbReference type="PANTHER" id="PTHR43233">
    <property type="entry name" value="FAMILY N-ACETYLTRANSFERASE, PUTATIVE (AFU_ORTHOLOGUE AFUA_6G03350)-RELATED"/>
    <property type="match status" value="1"/>
</dbReference>
<dbReference type="InterPro" id="IPR053144">
    <property type="entry name" value="Acetyltransferase_Butenolide"/>
</dbReference>
<evidence type="ECO:0000313" key="3">
    <source>
        <dbReference type="Proteomes" id="UP000192536"/>
    </source>
</evidence>
<dbReference type="Proteomes" id="UP000192536">
    <property type="component" value="Unassembled WGS sequence"/>
</dbReference>
<keyword evidence="2" id="KW-0808">Transferase</keyword>
<dbReference type="STRING" id="1646377.BS640_17550"/>
<dbReference type="PANTHER" id="PTHR43233:SF1">
    <property type="entry name" value="FAMILY N-ACETYLTRANSFERASE, PUTATIVE (AFU_ORTHOLOGUE AFUA_6G03350)-RELATED"/>
    <property type="match status" value="1"/>
</dbReference>
<dbReference type="CDD" id="cd04301">
    <property type="entry name" value="NAT_SF"/>
    <property type="match status" value="1"/>
</dbReference>
<comment type="caution">
    <text evidence="2">The sequence shown here is derived from an EMBL/GenBank/DDBJ whole genome shotgun (WGS) entry which is preliminary data.</text>
</comment>
<dbReference type="AlphaFoldDB" id="A0A1X0WBR0"/>
<evidence type="ECO:0000313" key="2">
    <source>
        <dbReference type="EMBL" id="ORJ24212.1"/>
    </source>
</evidence>
<dbReference type="PROSITE" id="PS51186">
    <property type="entry name" value="GNAT"/>
    <property type="match status" value="1"/>
</dbReference>
<dbReference type="Gene3D" id="3.40.630.30">
    <property type="match status" value="1"/>
</dbReference>
<evidence type="ECO:0000259" key="1">
    <source>
        <dbReference type="PROSITE" id="PS51186"/>
    </source>
</evidence>
<sequence length="176" mass="20112">MAWVNDNKIVEWVRGGYELSTDRDRLDIEKIHHFLSEQSDWARGQSRDTLMRSIAHSLALGLYYQGQQIGFARIVTDFARLAYVMDIFIDEAFRGRGLGTWLSAVVRSHPDLVNVSKWMLTTRDAQPVYQRAGWNLVTHPESIMEITRANPAAHCTIPLAETRLTVKPFITKDGPQ</sequence>
<dbReference type="InterPro" id="IPR000182">
    <property type="entry name" value="GNAT_dom"/>
</dbReference>